<reference evidence="8 9" key="1">
    <citation type="journal article" date="2019" name="Int. J. Syst. Evol. Microbiol.">
        <title>The Global Catalogue of Microorganisms (GCM) 10K type strain sequencing project: providing services to taxonomists for standard genome sequencing and annotation.</title>
        <authorList>
            <consortium name="The Broad Institute Genomics Platform"/>
            <consortium name="The Broad Institute Genome Sequencing Center for Infectious Disease"/>
            <person name="Wu L."/>
            <person name="Ma J."/>
        </authorList>
    </citation>
    <scope>NUCLEOTIDE SEQUENCE [LARGE SCALE GENOMIC DNA]</scope>
    <source>
        <strain evidence="8 9">JCM 15572</strain>
    </source>
</reference>
<organism evidence="8 9">
    <name type="scientific">Kribbella hippodromi</name>
    <dbReference type="NCBI Taxonomy" id="434347"/>
    <lineage>
        <taxon>Bacteria</taxon>
        <taxon>Bacillati</taxon>
        <taxon>Actinomycetota</taxon>
        <taxon>Actinomycetes</taxon>
        <taxon>Propionibacteriales</taxon>
        <taxon>Kribbellaceae</taxon>
        <taxon>Kribbella</taxon>
    </lineage>
</organism>
<comment type="similarity">
    <text evidence="1 5">Belongs to the glycosyl hydrolase 43 family.</text>
</comment>
<keyword evidence="4 5" id="KW-0326">Glycosidase</keyword>
<name>A0ABN2DWT1_9ACTN</name>
<comment type="caution">
    <text evidence="8">The sequence shown here is derived from an EMBL/GenBank/DDBJ whole genome shotgun (WGS) entry which is preliminary data.</text>
</comment>
<dbReference type="PANTHER" id="PTHR43817">
    <property type="entry name" value="GLYCOSYL HYDROLASE"/>
    <property type="match status" value="1"/>
</dbReference>
<evidence type="ECO:0000259" key="7">
    <source>
        <dbReference type="Pfam" id="PF14200"/>
    </source>
</evidence>
<evidence type="ECO:0000313" key="9">
    <source>
        <dbReference type="Proteomes" id="UP001501705"/>
    </source>
</evidence>
<dbReference type="Gene3D" id="2.115.10.20">
    <property type="entry name" value="Glycosyl hydrolase domain, family 43"/>
    <property type="match status" value="1"/>
</dbReference>
<evidence type="ECO:0000313" key="8">
    <source>
        <dbReference type="EMBL" id="GAA1589137.1"/>
    </source>
</evidence>
<dbReference type="SUPFAM" id="SSF75005">
    <property type="entry name" value="Arabinanase/levansucrase/invertase"/>
    <property type="match status" value="1"/>
</dbReference>
<dbReference type="PANTHER" id="PTHR43817:SF1">
    <property type="entry name" value="HYDROLASE, FAMILY 43, PUTATIVE (AFU_ORTHOLOGUE AFUA_3G01660)-RELATED"/>
    <property type="match status" value="1"/>
</dbReference>
<dbReference type="Pfam" id="PF04616">
    <property type="entry name" value="Glyco_hydro_43"/>
    <property type="match status" value="1"/>
</dbReference>
<protein>
    <submittedName>
        <fullName evidence="8">Family 43 glycosylhydrolase</fullName>
    </submittedName>
</protein>
<dbReference type="SUPFAM" id="SSF50370">
    <property type="entry name" value="Ricin B-like lectins"/>
    <property type="match status" value="1"/>
</dbReference>
<dbReference type="Pfam" id="PF14200">
    <property type="entry name" value="RicinB_lectin_2"/>
    <property type="match status" value="1"/>
</dbReference>
<dbReference type="Proteomes" id="UP001501705">
    <property type="component" value="Unassembled WGS sequence"/>
</dbReference>
<feature type="domain" description="Ricin B lectin" evidence="7">
    <location>
        <begin position="389"/>
        <end position="478"/>
    </location>
</feature>
<keyword evidence="2 6" id="KW-0732">Signal</keyword>
<keyword evidence="9" id="KW-1185">Reference proteome</keyword>
<dbReference type="CDD" id="cd00161">
    <property type="entry name" value="beta-trefoil_Ricin-like"/>
    <property type="match status" value="1"/>
</dbReference>
<evidence type="ECO:0000256" key="1">
    <source>
        <dbReference type="ARBA" id="ARBA00009865"/>
    </source>
</evidence>
<feature type="chain" id="PRO_5045232570" evidence="6">
    <location>
        <begin position="21"/>
        <end position="496"/>
    </location>
</feature>
<gene>
    <name evidence="8" type="ORF">GCM10009804_51610</name>
</gene>
<evidence type="ECO:0000256" key="4">
    <source>
        <dbReference type="ARBA" id="ARBA00023295"/>
    </source>
</evidence>
<evidence type="ECO:0000256" key="2">
    <source>
        <dbReference type="ARBA" id="ARBA00022729"/>
    </source>
</evidence>
<feature type="signal peptide" evidence="6">
    <location>
        <begin position="1"/>
        <end position="20"/>
    </location>
</feature>
<sequence>MLRVRMVLAVVVMLMGSVFAVSPAGAGVPGETFRNPIKLGAADPQIVYSGGYYYLTYTQGDIITLTRAASIKGLASATPTKVWDGSSGAAMGACCDIWAPELHRIGDRWYIYYTADASPGDFGSHNMYVLQSAGTDPLGPYTNHQLTSDGAFSIDGTVLQQNGSLYLVWSRIPPGDPHAEQDIVIAPMSDPLTVSGSFVTLSRPTNLWEQSRGWVNEGPTVLQHGGKTYIVFSASGCASPDYGLAMLTLTGSNVMDPAQWTKSSSKVFARADANWVYGPGHNSFFTSPDGTEVWNVYHAVGDSAGSCGGDRSARVQRVNFAADGTPDFGVPAATWQSLALPSGDPGLPAVPAGTYRLTPQHDTGKALDVGGCVTTNNATVDTYKYWGGDCQKWNITPATGGAYKITAVNSGLALEVLACNPGRASQVDIYPYRPGDGCQQWYLDPVGDGSYRISQQSTGQALDVAGCTKNDVNAVDIWPYWATGYGTCQQWRLDPV</sequence>
<dbReference type="InterPro" id="IPR000772">
    <property type="entry name" value="Ricin_B_lectin"/>
</dbReference>
<dbReference type="CDD" id="cd18820">
    <property type="entry name" value="GH43_LbAraf43-like"/>
    <property type="match status" value="1"/>
</dbReference>
<evidence type="ECO:0000256" key="6">
    <source>
        <dbReference type="SAM" id="SignalP"/>
    </source>
</evidence>
<evidence type="ECO:0000256" key="5">
    <source>
        <dbReference type="RuleBase" id="RU361187"/>
    </source>
</evidence>
<proteinExistence type="inferred from homology"/>
<evidence type="ECO:0000256" key="3">
    <source>
        <dbReference type="ARBA" id="ARBA00022801"/>
    </source>
</evidence>
<dbReference type="Gene3D" id="2.80.10.50">
    <property type="match status" value="2"/>
</dbReference>
<dbReference type="InterPro" id="IPR023296">
    <property type="entry name" value="Glyco_hydro_beta-prop_sf"/>
</dbReference>
<keyword evidence="3 5" id="KW-0378">Hydrolase</keyword>
<dbReference type="EMBL" id="BAAAPH010000018">
    <property type="protein sequence ID" value="GAA1589137.1"/>
    <property type="molecule type" value="Genomic_DNA"/>
</dbReference>
<dbReference type="InterPro" id="IPR006710">
    <property type="entry name" value="Glyco_hydro_43"/>
</dbReference>
<dbReference type="RefSeq" id="WP_344237162.1">
    <property type="nucleotide sequence ID" value="NZ_BAAAPH010000018.1"/>
</dbReference>
<dbReference type="PROSITE" id="PS50231">
    <property type="entry name" value="RICIN_B_LECTIN"/>
    <property type="match status" value="1"/>
</dbReference>
<dbReference type="InterPro" id="IPR035992">
    <property type="entry name" value="Ricin_B-like_lectins"/>
</dbReference>
<accession>A0ABN2DWT1</accession>